<dbReference type="PROSITE" id="PS50206">
    <property type="entry name" value="RHODANESE_3"/>
    <property type="match status" value="1"/>
</dbReference>
<evidence type="ECO:0000313" key="2">
    <source>
        <dbReference type="EMBL" id="AEL27615.1"/>
    </source>
</evidence>
<dbReference type="GO" id="GO:0004792">
    <property type="term" value="F:thiosulfate-cyanide sulfurtransferase activity"/>
    <property type="evidence" value="ECO:0007669"/>
    <property type="project" value="TreeGrafter"/>
</dbReference>
<dbReference type="HOGENOM" id="CLU_045947_0_0_10"/>
<evidence type="ECO:0000259" key="1">
    <source>
        <dbReference type="PROSITE" id="PS50206"/>
    </source>
</evidence>
<dbReference type="RefSeq" id="WP_014021900.1">
    <property type="nucleotide sequence ID" value="NC_015914.1"/>
</dbReference>
<dbReference type="Gene3D" id="3.20.20.190">
    <property type="entry name" value="Phosphatidylinositol (PI) phosphodiesterase"/>
    <property type="match status" value="1"/>
</dbReference>
<keyword evidence="3" id="KW-1185">Reference proteome</keyword>
<dbReference type="InterPro" id="IPR036873">
    <property type="entry name" value="Rhodanese-like_dom_sf"/>
</dbReference>
<dbReference type="PANTHER" id="PTHR44086">
    <property type="entry name" value="THIOSULFATE SULFURTRANSFERASE RDL2, MITOCHONDRIAL-RELATED"/>
    <property type="match status" value="1"/>
</dbReference>
<dbReference type="Pfam" id="PF16670">
    <property type="entry name" value="PI-PLC-C1"/>
    <property type="match status" value="1"/>
</dbReference>
<sequence>MILRCLAICLLIFFVSCDNKEEKVHVQKALTINEIQLIGTHNSYKKAIPGPLLNKIKGENPEMAESLDYSHPNLWKQLEAGLRLFELDVYHDPEGGKFSNPLGKEMVDSLQWDNGFDKPGFKVFHVQDIDFLSHHALFREYLKDLKAWSSFHPHHLPIFISINAKDENYPDLGFTEAIPFDQEAFKLLDKEIVDYLGTEKLITPRSIQGDFKDLKTAVLESGWPELDEARGKFIFILDEGEEKIGKYLAKGEGLIFVNVPEEHPMSAIHIINDPINHHDQISEYVKKGYIVRTRADAGTKEARLNDTKRSEMAFSSGAQLISTDYYQADARWEGEYKVQFDEAAYARVNPVVSKNKTSLQSLSEEMAQAINIDPQAFLLAEKELDAVILDVRTQEEVAQGLIPGAVNIDVLQDDFAEKIATLDKNQKVLVYCKVGGRSKKAADLLVGKGFSQVFNLEGGYDLWKKNGYPVKQ</sequence>
<dbReference type="SUPFAM" id="SSF52821">
    <property type="entry name" value="Rhodanese/Cell cycle control phosphatase"/>
    <property type="match status" value="1"/>
</dbReference>
<reference evidence="3" key="1">
    <citation type="submission" date="2011-07" db="EMBL/GenBank/DDBJ databases">
        <title>The complete genome of Cyclobacterium marinum DSM 745.</title>
        <authorList>
            <person name="Lucas S."/>
            <person name="Han J."/>
            <person name="Lapidus A."/>
            <person name="Bruce D."/>
            <person name="Goodwin L."/>
            <person name="Pitluck S."/>
            <person name="Peters L."/>
            <person name="Kyrpides N."/>
            <person name="Mavromatis K."/>
            <person name="Ivanova N."/>
            <person name="Ovchinnikova G."/>
            <person name="Chertkov O."/>
            <person name="Detter J.C."/>
            <person name="Tapia R."/>
            <person name="Han C."/>
            <person name="Land M."/>
            <person name="Hauser L."/>
            <person name="Markowitz V."/>
            <person name="Cheng J.-F."/>
            <person name="Hugenholtz P."/>
            <person name="Woyke T."/>
            <person name="Wu D."/>
            <person name="Tindall B."/>
            <person name="Schuetze A."/>
            <person name="Brambilla E."/>
            <person name="Klenk H.-P."/>
            <person name="Eisen J.A."/>
        </authorList>
    </citation>
    <scope>NUCLEOTIDE SEQUENCE [LARGE SCALE GENOMIC DNA]</scope>
    <source>
        <strain evidence="3">ATCC 25205 / DSM 745 / LMG 13164 / NCIMB 1802</strain>
    </source>
</reference>
<organism evidence="2 3">
    <name type="scientific">Cyclobacterium marinum (strain ATCC 25205 / DSM 745 / LMG 13164 / NCIMB 1802)</name>
    <name type="common">Flectobacillus marinus</name>
    <dbReference type="NCBI Taxonomy" id="880070"/>
    <lineage>
        <taxon>Bacteria</taxon>
        <taxon>Pseudomonadati</taxon>
        <taxon>Bacteroidota</taxon>
        <taxon>Cytophagia</taxon>
        <taxon>Cytophagales</taxon>
        <taxon>Cyclobacteriaceae</taxon>
        <taxon>Cyclobacterium</taxon>
    </lineage>
</organism>
<proteinExistence type="predicted"/>
<dbReference type="Proteomes" id="UP000001635">
    <property type="component" value="Chromosome"/>
</dbReference>
<dbReference type="CDD" id="cd08589">
    <property type="entry name" value="PI-PLCc_SaPLC1_like"/>
    <property type="match status" value="1"/>
</dbReference>
<name>G0J6C0_CYCMS</name>
<dbReference type="InterPro" id="IPR001763">
    <property type="entry name" value="Rhodanese-like_dom"/>
</dbReference>
<dbReference type="InterPro" id="IPR032075">
    <property type="entry name" value="PI-PLC-C1"/>
</dbReference>
<feature type="domain" description="Rhodanese" evidence="1">
    <location>
        <begin position="385"/>
        <end position="472"/>
    </location>
</feature>
<dbReference type="GO" id="GO:0006629">
    <property type="term" value="P:lipid metabolic process"/>
    <property type="evidence" value="ECO:0007669"/>
    <property type="project" value="InterPro"/>
</dbReference>
<dbReference type="SMART" id="SM00450">
    <property type="entry name" value="RHOD"/>
    <property type="match status" value="1"/>
</dbReference>
<dbReference type="Gene3D" id="3.40.250.10">
    <property type="entry name" value="Rhodanese-like domain"/>
    <property type="match status" value="1"/>
</dbReference>
<dbReference type="CDD" id="cd00158">
    <property type="entry name" value="RHOD"/>
    <property type="match status" value="1"/>
</dbReference>
<dbReference type="KEGG" id="cmr:Cycma_3906"/>
<dbReference type="SUPFAM" id="SSF51695">
    <property type="entry name" value="PLC-like phosphodiesterases"/>
    <property type="match status" value="1"/>
</dbReference>
<dbReference type="PANTHER" id="PTHR44086:SF10">
    <property type="entry name" value="THIOSULFATE SULFURTRANSFERASE_RHODANESE-LIKE DOMAIN-CONTAINING PROTEIN 3"/>
    <property type="match status" value="1"/>
</dbReference>
<dbReference type="GO" id="GO:0008081">
    <property type="term" value="F:phosphoric diester hydrolase activity"/>
    <property type="evidence" value="ECO:0007669"/>
    <property type="project" value="InterPro"/>
</dbReference>
<dbReference type="STRING" id="880070.Cycma_3906"/>
<dbReference type="InterPro" id="IPR017946">
    <property type="entry name" value="PLC-like_Pdiesterase_TIM-brl"/>
</dbReference>
<protein>
    <submittedName>
        <fullName evidence="2">Rhodanese-like protein</fullName>
    </submittedName>
</protein>
<evidence type="ECO:0000313" key="3">
    <source>
        <dbReference type="Proteomes" id="UP000001635"/>
    </source>
</evidence>
<dbReference type="PROSITE" id="PS51257">
    <property type="entry name" value="PROKAR_LIPOPROTEIN"/>
    <property type="match status" value="1"/>
</dbReference>
<accession>G0J6C0</accession>
<gene>
    <name evidence="2" type="ordered locus">Cycma_3906</name>
</gene>
<dbReference type="EMBL" id="CP002955">
    <property type="protein sequence ID" value="AEL27615.1"/>
    <property type="molecule type" value="Genomic_DNA"/>
</dbReference>
<dbReference type="Pfam" id="PF00581">
    <property type="entry name" value="Rhodanese"/>
    <property type="match status" value="1"/>
</dbReference>
<dbReference type="AlphaFoldDB" id="G0J6C0"/>
<dbReference type="eggNOG" id="COG0607">
    <property type="taxonomic scope" value="Bacteria"/>
</dbReference>